<accession>A0A5B0E4P5</accession>
<evidence type="ECO:0000313" key="8">
    <source>
        <dbReference type="Proteomes" id="UP000323856"/>
    </source>
</evidence>
<feature type="transmembrane region" description="Helical" evidence="5">
    <location>
        <begin position="297"/>
        <end position="315"/>
    </location>
</feature>
<feature type="transmembrane region" description="Helical" evidence="5">
    <location>
        <begin position="56"/>
        <end position="74"/>
    </location>
</feature>
<reference evidence="7 8" key="1">
    <citation type="submission" date="2019-07" db="EMBL/GenBank/DDBJ databases">
        <title>Analysis of the biochemical properties, biological activity and biotechnological potential of siderophores and biosurfactants produced by Antarctic psychrotolerant bacteria.</title>
        <authorList>
            <person name="Styczynski M."/>
            <person name="Krucon T."/>
            <person name="Decewicz P."/>
            <person name="Dziewit L."/>
        </authorList>
    </citation>
    <scope>NUCLEOTIDE SEQUENCE [LARGE SCALE GENOMIC DNA]</scope>
    <source>
        <strain evidence="7 8">ANT_H27</strain>
    </source>
</reference>
<dbReference type="Pfam" id="PF07690">
    <property type="entry name" value="MFS_1"/>
    <property type="match status" value="1"/>
</dbReference>
<dbReference type="GO" id="GO:0022857">
    <property type="term" value="F:transmembrane transporter activity"/>
    <property type="evidence" value="ECO:0007669"/>
    <property type="project" value="InterPro"/>
</dbReference>
<evidence type="ECO:0000256" key="2">
    <source>
        <dbReference type="ARBA" id="ARBA00022692"/>
    </source>
</evidence>
<dbReference type="Gene3D" id="1.20.1250.20">
    <property type="entry name" value="MFS general substrate transporter like domains"/>
    <property type="match status" value="2"/>
</dbReference>
<dbReference type="OrthoDB" id="9809599at2"/>
<dbReference type="PROSITE" id="PS50850">
    <property type="entry name" value="MFS"/>
    <property type="match status" value="1"/>
</dbReference>
<keyword evidence="2 5" id="KW-0812">Transmembrane</keyword>
<sequence length="416" mass="43400">MPSRTPAPINMTSTRSNGAWRNSIFGIFFLCGFAFATWVARLPAVRVQLDLSTSDVGILLFSLAIGSIGGLAFAPGILTRLGIRRGISWGLLSLGAVLGVLGLVTELLGSTVGAMAVLVIYGFVFSATDVMMNVDGAAVERALGKTVLPLMHAFFSFGTIIGAVMGAGAASYQIDVLWNFTIVGVLIMALGIYFARNVSGLEPPATEGLEPDLPADSWWKRFSGIFHDGHLMLIGLMVAGLAFAEGTANDWLTIASVDDHGFSEANGALVFGAFVAAMTIGRIFGGPLIDRMGHKRVLVAMGLLGLAGIALFILAQAPWAVFAGAVLWGLGGSLGFPVGMSVAAAHPTDGPRRVGIVAVFGYSSMLVGPPVLGFLGEHFGVLRAFILVAAVLLLTLLITPKATGGQTKRSLPERID</sequence>
<feature type="transmembrane region" description="Helical" evidence="5">
    <location>
        <begin position="176"/>
        <end position="195"/>
    </location>
</feature>
<evidence type="ECO:0000256" key="4">
    <source>
        <dbReference type="ARBA" id="ARBA00023136"/>
    </source>
</evidence>
<feature type="transmembrane region" description="Helical" evidence="5">
    <location>
        <begin position="268"/>
        <end position="285"/>
    </location>
</feature>
<protein>
    <submittedName>
        <fullName evidence="7">MFS transporter</fullName>
    </submittedName>
</protein>
<comment type="subcellular location">
    <subcellularLocation>
        <location evidence="1">Cell membrane</location>
        <topology evidence="1">Multi-pass membrane protein</topology>
    </subcellularLocation>
</comment>
<feature type="domain" description="Major facilitator superfamily (MFS) profile" evidence="6">
    <location>
        <begin position="230"/>
        <end position="416"/>
    </location>
</feature>
<feature type="transmembrane region" description="Helical" evidence="5">
    <location>
        <begin position="111"/>
        <end position="134"/>
    </location>
</feature>
<feature type="transmembrane region" description="Helical" evidence="5">
    <location>
        <begin position="24"/>
        <end position="44"/>
    </location>
</feature>
<feature type="transmembrane region" description="Helical" evidence="5">
    <location>
        <begin position="146"/>
        <end position="170"/>
    </location>
</feature>
<dbReference type="PANTHER" id="PTHR23514">
    <property type="entry name" value="BYPASS OF STOP CODON PROTEIN 6"/>
    <property type="match status" value="1"/>
</dbReference>
<feature type="transmembrane region" description="Helical" evidence="5">
    <location>
        <begin position="354"/>
        <end position="375"/>
    </location>
</feature>
<dbReference type="InterPro" id="IPR020846">
    <property type="entry name" value="MFS_dom"/>
</dbReference>
<dbReference type="Proteomes" id="UP000323856">
    <property type="component" value="Unassembled WGS sequence"/>
</dbReference>
<feature type="transmembrane region" description="Helical" evidence="5">
    <location>
        <begin position="381"/>
        <end position="399"/>
    </location>
</feature>
<evidence type="ECO:0000259" key="6">
    <source>
        <dbReference type="PROSITE" id="PS50850"/>
    </source>
</evidence>
<keyword evidence="4 5" id="KW-0472">Membrane</keyword>
<comment type="caution">
    <text evidence="7">The sequence shown here is derived from an EMBL/GenBank/DDBJ whole genome shotgun (WGS) entry which is preliminary data.</text>
</comment>
<gene>
    <name evidence="7" type="ORF">FQ154_16440</name>
</gene>
<keyword evidence="3 5" id="KW-1133">Transmembrane helix</keyword>
<feature type="transmembrane region" description="Helical" evidence="5">
    <location>
        <begin position="321"/>
        <end position="342"/>
    </location>
</feature>
<evidence type="ECO:0000256" key="3">
    <source>
        <dbReference type="ARBA" id="ARBA00022989"/>
    </source>
</evidence>
<evidence type="ECO:0000256" key="1">
    <source>
        <dbReference type="ARBA" id="ARBA00004651"/>
    </source>
</evidence>
<evidence type="ECO:0000313" key="7">
    <source>
        <dbReference type="EMBL" id="KAA0974037.1"/>
    </source>
</evidence>
<dbReference type="GO" id="GO:0005886">
    <property type="term" value="C:plasma membrane"/>
    <property type="evidence" value="ECO:0007669"/>
    <property type="project" value="UniProtKB-SubCell"/>
</dbReference>
<proteinExistence type="predicted"/>
<feature type="transmembrane region" description="Helical" evidence="5">
    <location>
        <begin position="230"/>
        <end position="248"/>
    </location>
</feature>
<dbReference type="EMBL" id="VOBL01000021">
    <property type="protein sequence ID" value="KAA0974037.1"/>
    <property type="molecule type" value="Genomic_DNA"/>
</dbReference>
<dbReference type="AlphaFoldDB" id="A0A5B0E4P5"/>
<dbReference type="SUPFAM" id="SSF103473">
    <property type="entry name" value="MFS general substrate transporter"/>
    <property type="match status" value="1"/>
</dbReference>
<organism evidence="7 8">
    <name type="scientific">Paeniglutamicibacter gangotriensis</name>
    <dbReference type="NCBI Taxonomy" id="254787"/>
    <lineage>
        <taxon>Bacteria</taxon>
        <taxon>Bacillati</taxon>
        <taxon>Actinomycetota</taxon>
        <taxon>Actinomycetes</taxon>
        <taxon>Micrococcales</taxon>
        <taxon>Micrococcaceae</taxon>
        <taxon>Paeniglutamicibacter</taxon>
    </lineage>
</organism>
<dbReference type="InterPro" id="IPR036259">
    <property type="entry name" value="MFS_trans_sf"/>
</dbReference>
<evidence type="ECO:0000256" key="5">
    <source>
        <dbReference type="SAM" id="Phobius"/>
    </source>
</evidence>
<dbReference type="InterPro" id="IPR011701">
    <property type="entry name" value="MFS"/>
</dbReference>
<dbReference type="InterPro" id="IPR051788">
    <property type="entry name" value="MFS_Transporter"/>
</dbReference>
<name>A0A5B0E4P5_9MICC</name>
<feature type="transmembrane region" description="Helical" evidence="5">
    <location>
        <begin position="86"/>
        <end position="105"/>
    </location>
</feature>
<dbReference type="CDD" id="cd17393">
    <property type="entry name" value="MFS_MosC_like"/>
    <property type="match status" value="1"/>
</dbReference>
<dbReference type="PANTHER" id="PTHR23514:SF13">
    <property type="entry name" value="INNER MEMBRANE PROTEIN YBJJ"/>
    <property type="match status" value="1"/>
</dbReference>